<dbReference type="GeneID" id="74940484"/>
<dbReference type="SUPFAM" id="SSF53474">
    <property type="entry name" value="alpha/beta-Hydrolases"/>
    <property type="match status" value="1"/>
</dbReference>
<evidence type="ECO:0000313" key="3">
    <source>
        <dbReference type="Proteomes" id="UP000020766"/>
    </source>
</evidence>
<gene>
    <name evidence="2" type="ORF">AX13_06000</name>
</gene>
<organism evidence="2 3">
    <name type="scientific">Comamonas aquatica DA1877</name>
    <dbReference type="NCBI Taxonomy" id="1457173"/>
    <lineage>
        <taxon>Bacteria</taxon>
        <taxon>Pseudomonadati</taxon>
        <taxon>Pseudomonadota</taxon>
        <taxon>Betaproteobacteria</taxon>
        <taxon>Burkholderiales</taxon>
        <taxon>Comamonadaceae</taxon>
        <taxon>Comamonas</taxon>
    </lineage>
</organism>
<dbReference type="PATRIC" id="fig|1457173.3.peg.2883"/>
<dbReference type="GO" id="GO:0016787">
    <property type="term" value="F:hydrolase activity"/>
    <property type="evidence" value="ECO:0007669"/>
    <property type="project" value="InterPro"/>
</dbReference>
<evidence type="ECO:0000313" key="2">
    <source>
        <dbReference type="EMBL" id="EXU79308.1"/>
    </source>
</evidence>
<dbReference type="PANTHER" id="PTHR46623:SF6">
    <property type="entry name" value="ALPHA_BETA-HYDROLASES SUPERFAMILY PROTEIN"/>
    <property type="match status" value="1"/>
</dbReference>
<dbReference type="InterPro" id="IPR051049">
    <property type="entry name" value="Dienelactone_hydrolase-like"/>
</dbReference>
<dbReference type="Pfam" id="PF01738">
    <property type="entry name" value="DLH"/>
    <property type="match status" value="1"/>
</dbReference>
<protein>
    <submittedName>
        <fullName evidence="2">Carboxymethylenebutenolidase</fullName>
    </submittedName>
</protein>
<feature type="domain" description="Dienelactone hydrolase" evidence="1">
    <location>
        <begin position="16"/>
        <end position="228"/>
    </location>
</feature>
<sequence length="232" mass="24517">MGSFISLTAADGTAVPAWVARPEGPVRGAVVVAQEIFGVNSHIRAVTDRLAARGFVAIAPALFTRLEFDVQLGYDAEGMARGKALKAAAEALPGEGVLQDIRAAAQWALQQDGVAGVGMVGFCWGGLLAWRAAERVSELSAAVCYYGGGMTVSPELARTPRVPVLAHFGARDAHIALDGVQAFSRAHPGVQVHVYDADHGFNCDQRGSYDETSAIQAKDRTLAFFDQHLARA</sequence>
<dbReference type="PANTHER" id="PTHR46623">
    <property type="entry name" value="CARBOXYMETHYLENEBUTENOLIDASE-RELATED"/>
    <property type="match status" value="1"/>
</dbReference>
<dbReference type="AlphaFoldDB" id="A0A014NIT1"/>
<dbReference type="RefSeq" id="WP_043385700.1">
    <property type="nucleotide sequence ID" value="NZ_JBOK01000018.1"/>
</dbReference>
<dbReference type="Proteomes" id="UP000020766">
    <property type="component" value="Unassembled WGS sequence"/>
</dbReference>
<accession>A0A014NIT1</accession>
<keyword evidence="3" id="KW-1185">Reference proteome</keyword>
<proteinExistence type="predicted"/>
<dbReference type="InterPro" id="IPR029058">
    <property type="entry name" value="AB_hydrolase_fold"/>
</dbReference>
<evidence type="ECO:0000259" key="1">
    <source>
        <dbReference type="Pfam" id="PF01738"/>
    </source>
</evidence>
<dbReference type="Gene3D" id="3.40.50.1820">
    <property type="entry name" value="alpha/beta hydrolase"/>
    <property type="match status" value="1"/>
</dbReference>
<reference evidence="2 3" key="1">
    <citation type="submission" date="2014-01" db="EMBL/GenBank/DDBJ databases">
        <title>Interspecies Systems Biology Uncovers Metabolites Affecting C. elegans Gene Expression and Life History Traits.</title>
        <authorList>
            <person name="Watson E."/>
            <person name="Macneil L.T."/>
            <person name="Ritter A.D."/>
            <person name="Yilmaz L.S."/>
            <person name="Rosebrock A.P."/>
            <person name="Caudy A.A."/>
            <person name="Walhout A.J."/>
        </authorList>
    </citation>
    <scope>NUCLEOTIDE SEQUENCE [LARGE SCALE GENOMIC DNA]</scope>
    <source>
        <strain evidence="2 3">DA1877</strain>
    </source>
</reference>
<comment type="caution">
    <text evidence="2">The sequence shown here is derived from an EMBL/GenBank/DDBJ whole genome shotgun (WGS) entry which is preliminary data.</text>
</comment>
<name>A0A014NIT1_9BURK</name>
<dbReference type="EMBL" id="JBOK01000018">
    <property type="protein sequence ID" value="EXU79308.1"/>
    <property type="molecule type" value="Genomic_DNA"/>
</dbReference>
<dbReference type="InterPro" id="IPR002925">
    <property type="entry name" value="Dienelactn_hydro"/>
</dbReference>